<reference evidence="3 4" key="1">
    <citation type="submission" date="2016-08" db="EMBL/GenBank/DDBJ databases">
        <title>Hymenobacter coccineus sp. nov., Hymenobacter lapidarius sp. nov. and Hymenobacter glacialis sp. nov., isolated from Antarctic soil.</title>
        <authorList>
            <person name="Sedlacek I."/>
            <person name="Kralova S."/>
            <person name="Kyrova K."/>
            <person name="Maslanova I."/>
            <person name="Stankova E."/>
            <person name="Vrbovska V."/>
            <person name="Nemec M."/>
            <person name="Bartak M."/>
            <person name="Svec P."/>
            <person name="Busse H.-J."/>
            <person name="Pantucek R."/>
        </authorList>
    </citation>
    <scope>NUCLEOTIDE SEQUENCE [LARGE SCALE GENOMIC DNA]</scope>
    <source>
        <strain evidence="3 4">CCM 8649</strain>
    </source>
</reference>
<evidence type="ECO:0000259" key="2">
    <source>
        <dbReference type="Pfam" id="PF14028"/>
    </source>
</evidence>
<dbReference type="Proteomes" id="UP000177506">
    <property type="component" value="Unassembled WGS sequence"/>
</dbReference>
<keyword evidence="4" id="KW-1185">Reference proteome</keyword>
<organism evidence="3 4">
    <name type="scientific">Hymenobacter coccineus</name>
    <dbReference type="NCBI Taxonomy" id="1908235"/>
    <lineage>
        <taxon>Bacteria</taxon>
        <taxon>Pseudomonadati</taxon>
        <taxon>Bacteroidota</taxon>
        <taxon>Cytophagia</taxon>
        <taxon>Cytophagales</taxon>
        <taxon>Hymenobacteraceae</taxon>
        <taxon>Hymenobacter</taxon>
    </lineage>
</organism>
<dbReference type="RefSeq" id="WP_070743730.1">
    <property type="nucleotide sequence ID" value="NZ_MDZA01000188.1"/>
</dbReference>
<dbReference type="OrthoDB" id="1273722at2"/>
<dbReference type="InterPro" id="IPR023809">
    <property type="entry name" value="Thiopep_bacteriocin_synth_dom"/>
</dbReference>
<gene>
    <name evidence="3" type="ORF">BEN49_07425</name>
</gene>
<dbReference type="InterPro" id="IPR006827">
    <property type="entry name" value="Lant_deHydtase_N"/>
</dbReference>
<feature type="domain" description="Thiopeptide-type bacteriocin biosynthesis" evidence="2">
    <location>
        <begin position="770"/>
        <end position="1028"/>
    </location>
</feature>
<dbReference type="Pfam" id="PF14028">
    <property type="entry name" value="Lant_dehydr_C"/>
    <property type="match status" value="1"/>
</dbReference>
<name>A0A1G1TH22_9BACT</name>
<evidence type="ECO:0000313" key="3">
    <source>
        <dbReference type="EMBL" id="OGX90174.1"/>
    </source>
</evidence>
<dbReference type="AlphaFoldDB" id="A0A1G1TH22"/>
<accession>A0A1G1TH22</accession>
<sequence length="1037" mass="115301">MLKELYDFTPQLILRTPAQPFTLAIDESAIWAALHEGEFMEAIYLASPVLYEECEKWRRGELTNARKLTRLQRTLARYYARRSSRSTPFGLFAGCSLIEWGTTSRIRLAPNNSGRHTRLDMHYLCALGQQLAGTDDVRARLRYYPNTSLYRRGKELRYVEHQYNGGECLHQLSAIEASAPVLHAVVAAAQGPTGYELVEGLLDDECEREDATAFVQELLRAQVLVSELAPTVTGPEYFFHLQAVLTRLLGNEPNSPGRAVTQRLAAVGQQLQDLDQRRVNTATDYERIVATLTPLGVPIEPGKLFQTDATHGLAGAATLDVALQATLLEAVEVLTYLAPLSQNSRLEEFIRRFEARYEGREVPLLEALDTESGLAYATEGVSRYSALVHDLVLPERALPTALPPIHPDTEQLLRRKLSEAERSRGYNVTLTLAELQAQRGPAAGHPLAPSIGILFRPLDATRVIVESASGSSAVNLLGRFAHAEPNIDALIQRVTQREQACNPEVAFAEVCHLPVNRIGNLLQRPHFRALEIPYLAQSALPASGQVRVQELTLTVRNGQVVLRERNTNQRIIPRLSTAHNFSGANALPVYQFLCDLQTQGLQTDLGFTWRSVAPAAKFWPRLTCGLAVLAVASWQFNAADLQALVESSSADFAQRWAAFRGQWQLPRFFTLAEGDNELFVDADNALLCRVWLDAIRQLSIVLLKEFLFDPPASPVSDVAGRPYVPQCIALLVRQASCYAASAPASAPATAPVPVADAGAVQREFAIGSEWLYYKLYCGQLTADRVLMEAIRPLAAALRKQGLIDNWFFVRYADPDSHLRVRWHLPMPERVGEVICLVAEYLQPLSGDDAIWKIQTDTYRRELERYGGVAVLCAEALFGYQSEALLAYLATPATEKVSSEPWLWGLGAIEDLLTAFGCSLAHKLALLQTLKEAYAQEFGMTKELKRQLDAKYRAARTAVEQALRPHSAPLAAPLVAVAQRIAQLEKQGQLKMPKTALLSSYVHMLLNRLLPADARLHELVLYDFLFRHYQSQQARSRP</sequence>
<feature type="domain" description="Lantibiotic dehydratase N-terminal" evidence="1">
    <location>
        <begin position="38"/>
        <end position="686"/>
    </location>
</feature>
<comment type="caution">
    <text evidence="3">The sequence shown here is derived from an EMBL/GenBank/DDBJ whole genome shotgun (WGS) entry which is preliminary data.</text>
</comment>
<evidence type="ECO:0008006" key="5">
    <source>
        <dbReference type="Google" id="ProtNLM"/>
    </source>
</evidence>
<protein>
    <recommendedName>
        <fullName evidence="5">Lantibiotic dehydratase</fullName>
    </recommendedName>
</protein>
<evidence type="ECO:0000313" key="4">
    <source>
        <dbReference type="Proteomes" id="UP000177506"/>
    </source>
</evidence>
<proteinExistence type="predicted"/>
<dbReference type="NCBIfam" id="TIGR03891">
    <property type="entry name" value="thiopep_ocin"/>
    <property type="match status" value="1"/>
</dbReference>
<dbReference type="Pfam" id="PF04738">
    <property type="entry name" value="Lant_dehydr_N"/>
    <property type="match status" value="1"/>
</dbReference>
<dbReference type="EMBL" id="MDZA01000188">
    <property type="protein sequence ID" value="OGX90174.1"/>
    <property type="molecule type" value="Genomic_DNA"/>
</dbReference>
<evidence type="ECO:0000259" key="1">
    <source>
        <dbReference type="Pfam" id="PF04738"/>
    </source>
</evidence>